<dbReference type="AlphaFoldDB" id="A0A2P9AN19"/>
<accession>A0A2P9AN19</accession>
<sequence>MADGDPYLQHVSLNAWPGPPSRCYGPAGRRCGFFRRFTTNSQPSEARHAAVFRRESTPTALEQHNMIGAVIEMSKARQKRLIAGLVRGFKRQPVKEIDADL</sequence>
<dbReference type="Proteomes" id="UP000245698">
    <property type="component" value="Unassembled WGS sequence"/>
</dbReference>
<organism evidence="1 2">
    <name type="scientific">Mesorhizobium delmotii</name>
    <dbReference type="NCBI Taxonomy" id="1631247"/>
    <lineage>
        <taxon>Bacteria</taxon>
        <taxon>Pseudomonadati</taxon>
        <taxon>Pseudomonadota</taxon>
        <taxon>Alphaproteobacteria</taxon>
        <taxon>Hyphomicrobiales</taxon>
        <taxon>Phyllobacteriaceae</taxon>
        <taxon>Mesorhizobium</taxon>
    </lineage>
</organism>
<gene>
    <name evidence="1" type="ORF">BQ8482_290120</name>
</gene>
<dbReference type="EMBL" id="FUIG01000036">
    <property type="protein sequence ID" value="SJM32525.1"/>
    <property type="molecule type" value="Genomic_DNA"/>
</dbReference>
<proteinExistence type="predicted"/>
<evidence type="ECO:0000313" key="1">
    <source>
        <dbReference type="EMBL" id="SJM32525.1"/>
    </source>
</evidence>
<protein>
    <submittedName>
        <fullName evidence="1">Uncharacterized protein</fullName>
    </submittedName>
</protein>
<reference evidence="2" key="1">
    <citation type="submission" date="2016-12" db="EMBL/GenBank/DDBJ databases">
        <authorList>
            <person name="Brunel B."/>
        </authorList>
    </citation>
    <scope>NUCLEOTIDE SEQUENCE [LARGE SCALE GENOMIC DNA]</scope>
</reference>
<evidence type="ECO:0000313" key="2">
    <source>
        <dbReference type="Proteomes" id="UP000245698"/>
    </source>
</evidence>
<keyword evidence="2" id="KW-1185">Reference proteome</keyword>
<name>A0A2P9AN19_9HYPH</name>